<organism evidence="11 12">
    <name type="scientific">Saccharothrix xinjiangensis</name>
    <dbReference type="NCBI Taxonomy" id="204798"/>
    <lineage>
        <taxon>Bacteria</taxon>
        <taxon>Bacillati</taxon>
        <taxon>Actinomycetota</taxon>
        <taxon>Actinomycetes</taxon>
        <taxon>Pseudonocardiales</taxon>
        <taxon>Pseudonocardiaceae</taxon>
        <taxon>Saccharothrix</taxon>
    </lineage>
</organism>
<comment type="subcellular location">
    <subcellularLocation>
        <location evidence="1">Cell membrane</location>
        <topology evidence="1">Multi-pass membrane protein</topology>
    </subcellularLocation>
</comment>
<keyword evidence="3" id="KW-0813">Transport</keyword>
<keyword evidence="6 9" id="KW-1133">Transmembrane helix</keyword>
<accession>A0ABV9YC90</accession>
<keyword evidence="7 9" id="KW-0472">Membrane</keyword>
<evidence type="ECO:0000256" key="3">
    <source>
        <dbReference type="ARBA" id="ARBA00022448"/>
    </source>
</evidence>
<comment type="caution">
    <text evidence="11">The sequence shown here is derived from an EMBL/GenBank/DDBJ whole genome shotgun (WGS) entry which is preliminary data.</text>
</comment>
<evidence type="ECO:0000256" key="7">
    <source>
        <dbReference type="ARBA" id="ARBA00023136"/>
    </source>
</evidence>
<feature type="transmembrane region" description="Helical" evidence="9">
    <location>
        <begin position="171"/>
        <end position="195"/>
    </location>
</feature>
<evidence type="ECO:0000256" key="9">
    <source>
        <dbReference type="SAM" id="Phobius"/>
    </source>
</evidence>
<dbReference type="Proteomes" id="UP001595833">
    <property type="component" value="Unassembled WGS sequence"/>
</dbReference>
<feature type="transmembrane region" description="Helical" evidence="9">
    <location>
        <begin position="114"/>
        <end position="132"/>
    </location>
</feature>
<evidence type="ECO:0000256" key="1">
    <source>
        <dbReference type="ARBA" id="ARBA00004651"/>
    </source>
</evidence>
<dbReference type="NCBIfam" id="TIGR00711">
    <property type="entry name" value="efflux_EmrB"/>
    <property type="match status" value="1"/>
</dbReference>
<keyword evidence="12" id="KW-1185">Reference proteome</keyword>
<dbReference type="CDD" id="cd17321">
    <property type="entry name" value="MFS_MMR_MDR_like"/>
    <property type="match status" value="1"/>
</dbReference>
<dbReference type="PANTHER" id="PTHR42718">
    <property type="entry name" value="MAJOR FACILITATOR SUPERFAMILY MULTIDRUG TRANSPORTER MFSC"/>
    <property type="match status" value="1"/>
</dbReference>
<protein>
    <submittedName>
        <fullName evidence="11">MFS transporter</fullName>
    </submittedName>
</protein>
<dbReference type="EMBL" id="JBHSJB010000053">
    <property type="protein sequence ID" value="MFC5060365.1"/>
    <property type="molecule type" value="Genomic_DNA"/>
</dbReference>
<feature type="transmembrane region" description="Helical" evidence="9">
    <location>
        <begin position="89"/>
        <end position="108"/>
    </location>
</feature>
<evidence type="ECO:0000256" key="5">
    <source>
        <dbReference type="ARBA" id="ARBA00022692"/>
    </source>
</evidence>
<feature type="transmembrane region" description="Helical" evidence="9">
    <location>
        <begin position="331"/>
        <end position="353"/>
    </location>
</feature>
<reference evidence="12" key="1">
    <citation type="journal article" date="2019" name="Int. J. Syst. Evol. Microbiol.">
        <title>The Global Catalogue of Microorganisms (GCM) 10K type strain sequencing project: providing services to taxonomists for standard genome sequencing and annotation.</title>
        <authorList>
            <consortium name="The Broad Institute Genomics Platform"/>
            <consortium name="The Broad Institute Genome Sequencing Center for Infectious Disease"/>
            <person name="Wu L."/>
            <person name="Ma J."/>
        </authorList>
    </citation>
    <scope>NUCLEOTIDE SEQUENCE [LARGE SCALE GENOMIC DNA]</scope>
    <source>
        <strain evidence="12">KCTC 12848</strain>
    </source>
</reference>
<evidence type="ECO:0000256" key="2">
    <source>
        <dbReference type="ARBA" id="ARBA00008537"/>
    </source>
</evidence>
<sequence>MSTPAAPVVGTRRRIALFTVFATSLIAMLDLTISAVALPVIRTDLSASLTSLQWMFDAYTLAFAGLVLTGGAVSDRLGHRTGLLASTTLFIVGSAVCGLADSAGVLIAGRALQGVGAAMLVPAAMALISLLAGSDAARAKLLGIWSALSGAAIAFGPVAGGWLVATFDWRILFQINVPLGIAAIVLVVFTVDTIAPGAGRKLDFPGLLLGSLAALALAYGIIEGVVVGFTSPVILASFAVAVLAFIAFIAVERRSENAMMPLSLFSIKPFTASTIVAFVLGFGLSSSFFFLSQLLQQAFGYSPFKAGLGFLPAAVMLVLAAPIAGKLMAKYGAAQIVAAGLAIGGVGLAALWFTDADTGYGGIWWAVALIGIGWGMTLPPVNTVALGVVPPERAGTASGTVETGLQFGTVVGIAAIGAAQVSTFLGDLRERLAAQPLGDELGRVTEQLSEGRVPEDAPVAADVLTEIARAASASGLNVAFLVAGLVTIAAIAPTLWGMPRKAFGDPAAAPAAGEPTTEAVEPDASAPRQT</sequence>
<gene>
    <name evidence="11" type="ORF">ACFPFM_42205</name>
</gene>
<feature type="transmembrane region" description="Helical" evidence="9">
    <location>
        <begin position="207"/>
        <end position="227"/>
    </location>
</feature>
<dbReference type="PANTHER" id="PTHR42718:SF9">
    <property type="entry name" value="MAJOR FACILITATOR SUPERFAMILY MULTIDRUG TRANSPORTER MFSC"/>
    <property type="match status" value="1"/>
</dbReference>
<evidence type="ECO:0000313" key="12">
    <source>
        <dbReference type="Proteomes" id="UP001595833"/>
    </source>
</evidence>
<dbReference type="RefSeq" id="WP_344037335.1">
    <property type="nucleotide sequence ID" value="NZ_BAAAKE010000007.1"/>
</dbReference>
<keyword evidence="5 9" id="KW-0812">Transmembrane</keyword>
<feature type="transmembrane region" description="Helical" evidence="9">
    <location>
        <begin position="476"/>
        <end position="496"/>
    </location>
</feature>
<keyword evidence="4" id="KW-1003">Cell membrane</keyword>
<feature type="compositionally biased region" description="Low complexity" evidence="8">
    <location>
        <begin position="506"/>
        <end position="519"/>
    </location>
</feature>
<proteinExistence type="inferred from homology"/>
<dbReference type="Gene3D" id="1.20.1720.10">
    <property type="entry name" value="Multidrug resistance protein D"/>
    <property type="match status" value="1"/>
</dbReference>
<feature type="transmembrane region" description="Helical" evidence="9">
    <location>
        <begin position="233"/>
        <end position="251"/>
    </location>
</feature>
<feature type="region of interest" description="Disordered" evidence="8">
    <location>
        <begin position="504"/>
        <end position="530"/>
    </location>
</feature>
<evidence type="ECO:0000256" key="4">
    <source>
        <dbReference type="ARBA" id="ARBA00022475"/>
    </source>
</evidence>
<dbReference type="PROSITE" id="PS50850">
    <property type="entry name" value="MFS"/>
    <property type="match status" value="1"/>
</dbReference>
<feature type="transmembrane region" description="Helical" evidence="9">
    <location>
        <begin position="144"/>
        <end position="165"/>
    </location>
</feature>
<dbReference type="InterPro" id="IPR020846">
    <property type="entry name" value="MFS_dom"/>
</dbReference>
<evidence type="ECO:0000256" key="6">
    <source>
        <dbReference type="ARBA" id="ARBA00022989"/>
    </source>
</evidence>
<evidence type="ECO:0000313" key="11">
    <source>
        <dbReference type="EMBL" id="MFC5060365.1"/>
    </source>
</evidence>
<evidence type="ECO:0000256" key="8">
    <source>
        <dbReference type="SAM" id="MobiDB-lite"/>
    </source>
</evidence>
<dbReference type="Gene3D" id="1.20.1250.20">
    <property type="entry name" value="MFS general substrate transporter like domains"/>
    <property type="match status" value="1"/>
</dbReference>
<feature type="transmembrane region" description="Helical" evidence="9">
    <location>
        <begin position="15"/>
        <end position="38"/>
    </location>
</feature>
<name>A0ABV9YC90_9PSEU</name>
<feature type="transmembrane region" description="Helical" evidence="9">
    <location>
        <begin position="359"/>
        <end position="378"/>
    </location>
</feature>
<dbReference type="InterPro" id="IPR004638">
    <property type="entry name" value="EmrB-like"/>
</dbReference>
<feature type="domain" description="Major facilitator superfamily (MFS) profile" evidence="10">
    <location>
        <begin position="16"/>
        <end position="502"/>
    </location>
</feature>
<feature type="transmembrane region" description="Helical" evidence="9">
    <location>
        <begin position="58"/>
        <end position="77"/>
    </location>
</feature>
<comment type="similarity">
    <text evidence="2">Belongs to the major facilitator superfamily. EmrB family.</text>
</comment>
<evidence type="ECO:0000259" key="10">
    <source>
        <dbReference type="PROSITE" id="PS50850"/>
    </source>
</evidence>
<dbReference type="InterPro" id="IPR036259">
    <property type="entry name" value="MFS_trans_sf"/>
</dbReference>
<feature type="transmembrane region" description="Helical" evidence="9">
    <location>
        <begin position="272"/>
        <end position="292"/>
    </location>
</feature>
<dbReference type="Pfam" id="PF07690">
    <property type="entry name" value="MFS_1"/>
    <property type="match status" value="1"/>
</dbReference>
<dbReference type="InterPro" id="IPR011701">
    <property type="entry name" value="MFS"/>
</dbReference>
<feature type="transmembrane region" description="Helical" evidence="9">
    <location>
        <begin position="304"/>
        <end position="324"/>
    </location>
</feature>
<dbReference type="SUPFAM" id="SSF103473">
    <property type="entry name" value="MFS general substrate transporter"/>
    <property type="match status" value="1"/>
</dbReference>